<organism evidence="1">
    <name type="scientific">Oryza sativa subsp. japonica</name>
    <name type="common">Rice</name>
    <dbReference type="NCBI Taxonomy" id="39947"/>
    <lineage>
        <taxon>Eukaryota</taxon>
        <taxon>Viridiplantae</taxon>
        <taxon>Streptophyta</taxon>
        <taxon>Embryophyta</taxon>
        <taxon>Tracheophyta</taxon>
        <taxon>Spermatophyta</taxon>
        <taxon>Magnoliopsida</taxon>
        <taxon>Liliopsida</taxon>
        <taxon>Poales</taxon>
        <taxon>Poaceae</taxon>
        <taxon>BOP clade</taxon>
        <taxon>Oryzoideae</taxon>
        <taxon>Oryzeae</taxon>
        <taxon>Oryzinae</taxon>
        <taxon>Oryza</taxon>
        <taxon>Oryza sativa</taxon>
    </lineage>
</organism>
<gene>
    <name evidence="1" type="primary">P0481E12.16</name>
</gene>
<evidence type="ECO:0000313" key="1">
    <source>
        <dbReference type="EMBL" id="BAB56028.1"/>
    </source>
</evidence>
<accession>Q94J35</accession>
<sequence length="93" mass="10428">MQTRKCNAFPPIDDGPRHMRAHACDGSVAAGSRKRERCARGCFGLPLTTGLYCPPMQVATHKRKSSCWCLWLYSDFLQVFGLLLPTGKWSIQV</sequence>
<dbReference type="Proteomes" id="UP000817658">
    <property type="component" value="Chromosome 1"/>
</dbReference>
<reference evidence="1" key="1">
    <citation type="journal article" date="2002" name="Nature">
        <title>The genome sequence and structure of rice chromosome 1.</title>
        <authorList>
            <person name="Sasaki T."/>
            <person name="Matsumoto T."/>
            <person name="Yamamoto K."/>
            <person name="Sakata K."/>
            <person name="Baba T."/>
            <person name="Katayose Y."/>
            <person name="Wu J."/>
            <person name="Niimura Y."/>
            <person name="Cheng Z."/>
            <person name="Nagamura Y."/>
            <person name="Antonio B.A."/>
            <person name="Kanamori H."/>
            <person name="Hosokawa S."/>
            <person name="Masukawa M."/>
            <person name="Arikawa K."/>
            <person name="Chiden Y."/>
            <person name="Hayashi M."/>
            <person name="Okamoto M."/>
            <person name="Ando T."/>
            <person name="Aoki H."/>
            <person name="Arita K."/>
            <person name="Hamada M."/>
            <person name="Harada C."/>
            <person name="Hijishita S."/>
            <person name="Honda M."/>
            <person name="Ichikawa Y."/>
            <person name="Idonuma A."/>
            <person name="Iijima M."/>
            <person name="Ikeda M."/>
            <person name="Ikeno M."/>
            <person name="Itoh S."/>
            <person name="Itoh T."/>
            <person name="Itoh Y."/>
            <person name="Itoh Y."/>
            <person name="Iwabuchi A."/>
            <person name="Kamiya K."/>
            <person name="Karasawa W."/>
            <person name="Katagiri S."/>
            <person name="Kikuta A."/>
            <person name="Kobayashi N."/>
            <person name="Kono I."/>
            <person name="Machita K."/>
            <person name="Maehara T."/>
            <person name="Mizuno H."/>
            <person name="Mizubayashi T."/>
            <person name="Mukai Y."/>
            <person name="Nagasaki H."/>
            <person name="Nakashima M."/>
            <person name="Nakama Y."/>
            <person name="Nakamichi Y."/>
            <person name="Nakamura M."/>
            <person name="Namiki N."/>
            <person name="Negishi M."/>
            <person name="Ohta I."/>
            <person name="Ono N."/>
            <person name="Saji S."/>
            <person name="Sakai K."/>
            <person name="Shibata M."/>
            <person name="Shimokawa T."/>
            <person name="Shomura A."/>
            <person name="Song J."/>
            <person name="Takazaki Y."/>
            <person name="Terasawa K."/>
            <person name="Tsuji K."/>
            <person name="Waki K."/>
            <person name="Yamagata H."/>
            <person name="Yamane H."/>
            <person name="Yoshiki S."/>
            <person name="Yoshihara R."/>
            <person name="Yukawa K."/>
            <person name="Zhong H."/>
            <person name="Iwama H."/>
            <person name="Endo T."/>
            <person name="Ito H."/>
            <person name="Hahn J.H."/>
            <person name="Kim H.I."/>
            <person name="Eun M.Y."/>
            <person name="Yano M."/>
            <person name="Jiang J."/>
            <person name="Gojobori T."/>
        </authorList>
    </citation>
    <scope>NUCLEOTIDE SEQUENCE [LARGE SCALE GENOMIC DNA]</scope>
</reference>
<name>Q94J35_ORYSJ</name>
<proteinExistence type="predicted"/>
<protein>
    <submittedName>
        <fullName evidence="1">Uncharacterized protein</fullName>
    </submittedName>
</protein>
<dbReference type="AlphaFoldDB" id="Q94J35"/>
<dbReference type="EMBL" id="AP003076">
    <property type="protein sequence ID" value="BAB56028.1"/>
    <property type="molecule type" value="Genomic_DNA"/>
</dbReference>